<keyword evidence="2" id="KW-1185">Reference proteome</keyword>
<sequence length="146" mass="15932">MATETKAKTIETKGKTITIASVIDVVGALATDSLSGEVYFMDTNKANGSTGQGTKNLKTVVEKGDRLVWTVIFLECEAYAAIDEIIIDKNYCEPEKKTYEGTDVSYWSGTVKKDVKFVPYTIKFKVGTRAESIPTASPLYLVGKDA</sequence>
<dbReference type="Proteomes" id="UP001204953">
    <property type="component" value="Unassembled WGS sequence"/>
</dbReference>
<protein>
    <submittedName>
        <fullName evidence="1">Uncharacterized protein</fullName>
    </submittedName>
</protein>
<dbReference type="RefSeq" id="WP_254010130.1">
    <property type="nucleotide sequence ID" value="NZ_JAMZMM010000011.1"/>
</dbReference>
<organism evidence="1 2">
    <name type="scientific">Limnofasciculus baicalensis BBK-W-15</name>
    <dbReference type="NCBI Taxonomy" id="2699891"/>
    <lineage>
        <taxon>Bacteria</taxon>
        <taxon>Bacillati</taxon>
        <taxon>Cyanobacteriota</taxon>
        <taxon>Cyanophyceae</taxon>
        <taxon>Coleofasciculales</taxon>
        <taxon>Coleofasciculaceae</taxon>
        <taxon>Limnofasciculus</taxon>
        <taxon>Limnofasciculus baicalensis</taxon>
    </lineage>
</organism>
<dbReference type="EMBL" id="JAMZMM010000011">
    <property type="protein sequence ID" value="MCP2727312.1"/>
    <property type="molecule type" value="Genomic_DNA"/>
</dbReference>
<dbReference type="AlphaFoldDB" id="A0AAE3GRP8"/>
<proteinExistence type="predicted"/>
<name>A0AAE3GRP8_9CYAN</name>
<reference evidence="1" key="1">
    <citation type="submission" date="2022-06" db="EMBL/GenBank/DDBJ databases">
        <title>New cyanobacteria of genus Symplocastrum in benthos of Lake Baikal.</title>
        <authorList>
            <person name="Sorokovikova E."/>
            <person name="Tikhonova I."/>
            <person name="Krasnopeev A."/>
            <person name="Evseev P."/>
            <person name="Gladkikh A."/>
            <person name="Belykh O."/>
        </authorList>
    </citation>
    <scope>NUCLEOTIDE SEQUENCE</scope>
    <source>
        <strain evidence="1">BBK-W-15</strain>
    </source>
</reference>
<evidence type="ECO:0000313" key="2">
    <source>
        <dbReference type="Proteomes" id="UP001204953"/>
    </source>
</evidence>
<comment type="caution">
    <text evidence="1">The sequence shown here is derived from an EMBL/GenBank/DDBJ whole genome shotgun (WGS) entry which is preliminary data.</text>
</comment>
<accession>A0AAE3GRP8</accession>
<evidence type="ECO:0000313" key="1">
    <source>
        <dbReference type="EMBL" id="MCP2727312.1"/>
    </source>
</evidence>
<gene>
    <name evidence="1" type="ORF">NJ959_02340</name>
</gene>